<reference evidence="1 2" key="1">
    <citation type="journal article" date="2015" name="Plant Cell">
        <title>Oil accumulation by the oleaginous diatom Fistulifera solaris as revealed by the genome and transcriptome.</title>
        <authorList>
            <person name="Tanaka T."/>
            <person name="Maeda Y."/>
            <person name="Veluchamy A."/>
            <person name="Tanaka M."/>
            <person name="Abida H."/>
            <person name="Marechal E."/>
            <person name="Bowler C."/>
            <person name="Muto M."/>
            <person name="Sunaga Y."/>
            <person name="Tanaka M."/>
            <person name="Yoshino T."/>
            <person name="Taniguchi T."/>
            <person name="Fukuda Y."/>
            <person name="Nemoto M."/>
            <person name="Matsumoto M."/>
            <person name="Wong P.S."/>
            <person name="Aburatani S."/>
            <person name="Fujibuchi W."/>
        </authorList>
    </citation>
    <scope>NUCLEOTIDE SEQUENCE [LARGE SCALE GENOMIC DNA]</scope>
    <source>
        <strain evidence="1 2">JPCC DA0580</strain>
    </source>
</reference>
<dbReference type="Proteomes" id="UP000198406">
    <property type="component" value="Unassembled WGS sequence"/>
</dbReference>
<organism evidence="1 2">
    <name type="scientific">Fistulifera solaris</name>
    <name type="common">Oleaginous diatom</name>
    <dbReference type="NCBI Taxonomy" id="1519565"/>
    <lineage>
        <taxon>Eukaryota</taxon>
        <taxon>Sar</taxon>
        <taxon>Stramenopiles</taxon>
        <taxon>Ochrophyta</taxon>
        <taxon>Bacillariophyta</taxon>
        <taxon>Bacillariophyceae</taxon>
        <taxon>Bacillariophycidae</taxon>
        <taxon>Naviculales</taxon>
        <taxon>Naviculaceae</taxon>
        <taxon>Fistulifera</taxon>
    </lineage>
</organism>
<sequence>MSVTMALQLVTENGIVVDAHSLSELLLYSSNQNGKKVWIKDTDVYIKSQLDTQEITSACILSMLLISEEHQLEEYLAIIDRNPHHQRHVAAEAARIFSLFDAVYEKIIIFASNPHSASIIAYFSAKEIHQMLLSNASREHCFHRCSFTSEQSAALFDHDLPVNLKLDRCSIDSSAMTEVLARKKTKHSLGKLTLVGNDAREDRSMESFWTALNKSHDEPLFDEITLKGYLFLSTDMIYIAGANTRCLALTCDCVIDDAACDLLVDAVETGSLKATSLKLYDSNPQQRLDERDNHWSHRVLQAIGCRNCTVEELFLGSYEGDDYVDVEFASILEILKSNIHLRHIHLSTTPLHCHKECWRTLLDTLSCHQSLKQVTLRPPLETVPAGWKNELEQRLFARNQDIRIAVKAHQTLNTLEMAHLWQETCDTARLSGTCRIADHGARSYILTSLLELHSNRYGLLFSLLQRNQDLFCL</sequence>
<dbReference type="EMBL" id="BDSP01000179">
    <property type="protein sequence ID" value="GAX22249.1"/>
    <property type="molecule type" value="Genomic_DNA"/>
</dbReference>
<proteinExistence type="predicted"/>
<gene>
    <name evidence="1" type="ORF">FisN_19Lh319</name>
</gene>
<evidence type="ECO:0000313" key="1">
    <source>
        <dbReference type="EMBL" id="GAX22249.1"/>
    </source>
</evidence>
<comment type="caution">
    <text evidence="1">The sequence shown here is derived from an EMBL/GenBank/DDBJ whole genome shotgun (WGS) entry which is preliminary data.</text>
</comment>
<dbReference type="InParanoid" id="A0A1Z5K7N4"/>
<name>A0A1Z5K7N4_FISSO</name>
<dbReference type="AlphaFoldDB" id="A0A1Z5K7N4"/>
<accession>A0A1Z5K7N4</accession>
<evidence type="ECO:0000313" key="2">
    <source>
        <dbReference type="Proteomes" id="UP000198406"/>
    </source>
</evidence>
<keyword evidence="2" id="KW-1185">Reference proteome</keyword>
<dbReference type="SUPFAM" id="SSF52047">
    <property type="entry name" value="RNI-like"/>
    <property type="match status" value="1"/>
</dbReference>
<protein>
    <submittedName>
        <fullName evidence="1">Uncharacterized protein</fullName>
    </submittedName>
</protein>